<evidence type="ECO:0000313" key="11">
    <source>
        <dbReference type="Proteomes" id="UP000294498"/>
    </source>
</evidence>
<dbReference type="PROSITE" id="PS51755">
    <property type="entry name" value="OMPR_PHOB"/>
    <property type="match status" value="1"/>
</dbReference>
<dbReference type="Gene3D" id="1.10.10.10">
    <property type="entry name" value="Winged helix-like DNA-binding domain superfamily/Winged helix DNA-binding domain"/>
    <property type="match status" value="1"/>
</dbReference>
<dbReference type="GO" id="GO:0005829">
    <property type="term" value="C:cytosol"/>
    <property type="evidence" value="ECO:0007669"/>
    <property type="project" value="TreeGrafter"/>
</dbReference>
<dbReference type="AlphaFoldDB" id="A0A4R8DG77"/>
<dbReference type="Proteomes" id="UP000294498">
    <property type="component" value="Unassembled WGS sequence"/>
</dbReference>
<evidence type="ECO:0000256" key="4">
    <source>
        <dbReference type="ARBA" id="ARBA00023125"/>
    </source>
</evidence>
<dbReference type="PANTHER" id="PTHR48111">
    <property type="entry name" value="REGULATOR OF RPOS"/>
    <property type="match status" value="1"/>
</dbReference>
<evidence type="ECO:0000313" key="10">
    <source>
        <dbReference type="EMBL" id="TDW96457.1"/>
    </source>
</evidence>
<keyword evidence="4 7" id="KW-0238">DNA-binding</keyword>
<evidence type="ECO:0000256" key="6">
    <source>
        <dbReference type="PROSITE-ProRule" id="PRU00169"/>
    </source>
</evidence>
<dbReference type="InterPro" id="IPR036388">
    <property type="entry name" value="WH-like_DNA-bd_sf"/>
</dbReference>
<dbReference type="InterPro" id="IPR039420">
    <property type="entry name" value="WalR-like"/>
</dbReference>
<keyword evidence="5" id="KW-0804">Transcription</keyword>
<dbReference type="InterPro" id="IPR001789">
    <property type="entry name" value="Sig_transdc_resp-reg_receiver"/>
</dbReference>
<evidence type="ECO:0000256" key="3">
    <source>
        <dbReference type="ARBA" id="ARBA00023015"/>
    </source>
</evidence>
<feature type="domain" description="Response regulatory" evidence="8">
    <location>
        <begin position="5"/>
        <end position="119"/>
    </location>
</feature>
<accession>A0A4R8DG77</accession>
<dbReference type="CDD" id="cd00383">
    <property type="entry name" value="trans_reg_C"/>
    <property type="match status" value="1"/>
</dbReference>
<dbReference type="SUPFAM" id="SSF52172">
    <property type="entry name" value="CheY-like"/>
    <property type="match status" value="1"/>
</dbReference>
<organism evidence="10 11">
    <name type="scientific">Dinghuibacter silviterrae</name>
    <dbReference type="NCBI Taxonomy" id="1539049"/>
    <lineage>
        <taxon>Bacteria</taxon>
        <taxon>Pseudomonadati</taxon>
        <taxon>Bacteroidota</taxon>
        <taxon>Chitinophagia</taxon>
        <taxon>Chitinophagales</taxon>
        <taxon>Chitinophagaceae</taxon>
        <taxon>Dinghuibacter</taxon>
    </lineage>
</organism>
<dbReference type="InterPro" id="IPR011006">
    <property type="entry name" value="CheY-like_superfamily"/>
</dbReference>
<keyword evidence="11" id="KW-1185">Reference proteome</keyword>
<dbReference type="GO" id="GO:0000976">
    <property type="term" value="F:transcription cis-regulatory region binding"/>
    <property type="evidence" value="ECO:0007669"/>
    <property type="project" value="TreeGrafter"/>
</dbReference>
<dbReference type="RefSeq" id="WP_133996925.1">
    <property type="nucleotide sequence ID" value="NZ_SODV01000002.1"/>
</dbReference>
<evidence type="ECO:0000259" key="9">
    <source>
        <dbReference type="PROSITE" id="PS51755"/>
    </source>
</evidence>
<protein>
    <submittedName>
        <fullName evidence="10">DNA-binding response OmpR family regulator</fullName>
    </submittedName>
</protein>
<dbReference type="PANTHER" id="PTHR48111:SF22">
    <property type="entry name" value="REGULATOR OF RPOS"/>
    <property type="match status" value="1"/>
</dbReference>
<feature type="modified residue" description="4-aspartylphosphate" evidence="6">
    <location>
        <position position="54"/>
    </location>
</feature>
<proteinExistence type="predicted"/>
<dbReference type="GO" id="GO:0032993">
    <property type="term" value="C:protein-DNA complex"/>
    <property type="evidence" value="ECO:0007669"/>
    <property type="project" value="TreeGrafter"/>
</dbReference>
<dbReference type="PROSITE" id="PS50110">
    <property type="entry name" value="RESPONSE_REGULATORY"/>
    <property type="match status" value="1"/>
</dbReference>
<feature type="DNA-binding region" description="OmpR/PhoB-type" evidence="7">
    <location>
        <begin position="129"/>
        <end position="227"/>
    </location>
</feature>
<sequence length="230" mass="26457">MESARILLVEDERKIAESLQQGLGEQQFSVDIARDGLEGKKRSQETPYDLYIIDINLPLLDGYELCRLVRASDEHAKIILLTALGTTEHKLNGFQAGADDYIVKPFDFKELVARVGVLLRRSPAFVAEKRYLHAANLTMYLDTQEVTRDGLAIALTAKEFQLLEYLVRNKNKIVSRVDIARDVWDIDWETRTNVIDVYVNFLRKKIDRDFNPKLIHTLVGRGYILKDHLL</sequence>
<dbReference type="Gene3D" id="6.10.250.690">
    <property type="match status" value="1"/>
</dbReference>
<dbReference type="GO" id="GO:0000156">
    <property type="term" value="F:phosphorelay response regulator activity"/>
    <property type="evidence" value="ECO:0007669"/>
    <property type="project" value="TreeGrafter"/>
</dbReference>
<dbReference type="Pfam" id="PF00486">
    <property type="entry name" value="Trans_reg_C"/>
    <property type="match status" value="1"/>
</dbReference>
<keyword evidence="3" id="KW-0805">Transcription regulation</keyword>
<gene>
    <name evidence="10" type="ORF">EDB95_4288</name>
</gene>
<evidence type="ECO:0000256" key="2">
    <source>
        <dbReference type="ARBA" id="ARBA00023012"/>
    </source>
</evidence>
<dbReference type="EMBL" id="SODV01000002">
    <property type="protein sequence ID" value="TDW96457.1"/>
    <property type="molecule type" value="Genomic_DNA"/>
</dbReference>
<dbReference type="InterPro" id="IPR001867">
    <property type="entry name" value="OmpR/PhoB-type_DNA-bd"/>
</dbReference>
<comment type="caution">
    <text evidence="10">The sequence shown here is derived from an EMBL/GenBank/DDBJ whole genome shotgun (WGS) entry which is preliminary data.</text>
</comment>
<dbReference type="SMART" id="SM00448">
    <property type="entry name" value="REC"/>
    <property type="match status" value="1"/>
</dbReference>
<dbReference type="GO" id="GO:0006355">
    <property type="term" value="P:regulation of DNA-templated transcription"/>
    <property type="evidence" value="ECO:0007669"/>
    <property type="project" value="InterPro"/>
</dbReference>
<dbReference type="SMART" id="SM00862">
    <property type="entry name" value="Trans_reg_C"/>
    <property type="match status" value="1"/>
</dbReference>
<keyword evidence="2" id="KW-0902">Two-component regulatory system</keyword>
<dbReference type="FunFam" id="1.10.10.10:FF:000005">
    <property type="entry name" value="Two-component system response regulator"/>
    <property type="match status" value="1"/>
</dbReference>
<name>A0A4R8DG77_9BACT</name>
<dbReference type="Pfam" id="PF00072">
    <property type="entry name" value="Response_reg"/>
    <property type="match status" value="1"/>
</dbReference>
<evidence type="ECO:0000256" key="5">
    <source>
        <dbReference type="ARBA" id="ARBA00023163"/>
    </source>
</evidence>
<evidence type="ECO:0000259" key="8">
    <source>
        <dbReference type="PROSITE" id="PS50110"/>
    </source>
</evidence>
<dbReference type="OrthoDB" id="9790442at2"/>
<evidence type="ECO:0000256" key="7">
    <source>
        <dbReference type="PROSITE-ProRule" id="PRU01091"/>
    </source>
</evidence>
<evidence type="ECO:0000256" key="1">
    <source>
        <dbReference type="ARBA" id="ARBA00022553"/>
    </source>
</evidence>
<dbReference type="Gene3D" id="3.40.50.2300">
    <property type="match status" value="1"/>
</dbReference>
<reference evidence="10 11" key="1">
    <citation type="submission" date="2019-03" db="EMBL/GenBank/DDBJ databases">
        <title>Genomic Encyclopedia of Type Strains, Phase IV (KMG-IV): sequencing the most valuable type-strain genomes for metagenomic binning, comparative biology and taxonomic classification.</title>
        <authorList>
            <person name="Goeker M."/>
        </authorList>
    </citation>
    <scope>NUCLEOTIDE SEQUENCE [LARGE SCALE GENOMIC DNA]</scope>
    <source>
        <strain evidence="10 11">DSM 100059</strain>
    </source>
</reference>
<feature type="domain" description="OmpR/PhoB-type" evidence="9">
    <location>
        <begin position="129"/>
        <end position="227"/>
    </location>
</feature>
<keyword evidence="1 6" id="KW-0597">Phosphoprotein</keyword>